<dbReference type="RefSeq" id="WP_377908287.1">
    <property type="nucleotide sequence ID" value="NZ_JBHSGK010000003.1"/>
</dbReference>
<organism evidence="2 3">
    <name type="scientific">Bacillus daqingensis</name>
    <dbReference type="NCBI Taxonomy" id="872396"/>
    <lineage>
        <taxon>Bacteria</taxon>
        <taxon>Bacillati</taxon>
        <taxon>Bacillota</taxon>
        <taxon>Bacilli</taxon>
        <taxon>Bacillales</taxon>
        <taxon>Bacillaceae</taxon>
        <taxon>Bacillus</taxon>
    </lineage>
</organism>
<keyword evidence="3" id="KW-1185">Reference proteome</keyword>
<name>A0ABV9NQT5_9BACI</name>
<dbReference type="SUPFAM" id="SSF51735">
    <property type="entry name" value="NAD(P)-binding Rossmann-fold domains"/>
    <property type="match status" value="1"/>
</dbReference>
<proteinExistence type="inferred from homology"/>
<dbReference type="InterPro" id="IPR050259">
    <property type="entry name" value="SDR"/>
</dbReference>
<dbReference type="InterPro" id="IPR036291">
    <property type="entry name" value="NAD(P)-bd_dom_sf"/>
</dbReference>
<dbReference type="InterPro" id="IPR002347">
    <property type="entry name" value="SDR_fam"/>
</dbReference>
<dbReference type="EMBL" id="JBHSGK010000003">
    <property type="protein sequence ID" value="MFC4735663.1"/>
    <property type="molecule type" value="Genomic_DNA"/>
</dbReference>
<dbReference type="Pfam" id="PF13561">
    <property type="entry name" value="adh_short_C2"/>
    <property type="match status" value="1"/>
</dbReference>
<evidence type="ECO:0000313" key="2">
    <source>
        <dbReference type="EMBL" id="MFC4735663.1"/>
    </source>
</evidence>
<sequence>MNRPTAFITGASGAIGRACAAALAPQFRLLLHCHANKDLLEQTAEKLSAVTKVAVYQHDLSIDKDLPPFPADHIHVFLHCAGYSSPALFQDTDASDWTAAFNVACKSPVLFLKQITPHMIKRREGKIIFISSIWGETGAAMETVYSTVKAAQHGLVKSLGKELAASNIQVNAVAPGAVDTAMLSVYTEEEKQMIQEEIPADRLGRPEEIAQAVKFLASEQSSYMNGQIIHVNGGWHT</sequence>
<evidence type="ECO:0000313" key="3">
    <source>
        <dbReference type="Proteomes" id="UP001595896"/>
    </source>
</evidence>
<protein>
    <submittedName>
        <fullName evidence="2">Elongation factor P 5-aminopentanone reductase</fullName>
    </submittedName>
</protein>
<dbReference type="PANTHER" id="PTHR42879">
    <property type="entry name" value="3-OXOACYL-(ACYL-CARRIER-PROTEIN) REDUCTASE"/>
    <property type="match status" value="1"/>
</dbReference>
<comment type="similarity">
    <text evidence="1">Belongs to the short-chain dehydrogenases/reductases (SDR) family.</text>
</comment>
<keyword evidence="2" id="KW-0648">Protein biosynthesis</keyword>
<dbReference type="NCBIfam" id="NF047420">
    <property type="entry name" value="EF_P_mod_YmfI"/>
    <property type="match status" value="1"/>
</dbReference>
<comment type="caution">
    <text evidence="2">The sequence shown here is derived from an EMBL/GenBank/DDBJ whole genome shotgun (WGS) entry which is preliminary data.</text>
</comment>
<accession>A0ABV9NQT5</accession>
<reference evidence="3" key="1">
    <citation type="journal article" date="2019" name="Int. J. Syst. Evol. Microbiol.">
        <title>The Global Catalogue of Microorganisms (GCM) 10K type strain sequencing project: providing services to taxonomists for standard genome sequencing and annotation.</title>
        <authorList>
            <consortium name="The Broad Institute Genomics Platform"/>
            <consortium name="The Broad Institute Genome Sequencing Center for Infectious Disease"/>
            <person name="Wu L."/>
            <person name="Ma J."/>
        </authorList>
    </citation>
    <scope>NUCLEOTIDE SEQUENCE [LARGE SCALE GENOMIC DNA]</scope>
    <source>
        <strain evidence="3">JCM 12165</strain>
    </source>
</reference>
<dbReference type="PRINTS" id="PR00081">
    <property type="entry name" value="GDHRDH"/>
</dbReference>
<evidence type="ECO:0000256" key="1">
    <source>
        <dbReference type="ARBA" id="ARBA00006484"/>
    </source>
</evidence>
<keyword evidence="2" id="KW-0251">Elongation factor</keyword>
<dbReference type="Gene3D" id="3.40.50.720">
    <property type="entry name" value="NAD(P)-binding Rossmann-like Domain"/>
    <property type="match status" value="1"/>
</dbReference>
<gene>
    <name evidence="2" type="primary">ymfI</name>
    <name evidence="2" type="ORF">ACFO4L_03595</name>
</gene>
<dbReference type="PANTHER" id="PTHR42879:SF2">
    <property type="entry name" value="3-OXOACYL-[ACYL-CARRIER-PROTEIN] REDUCTASE FABG"/>
    <property type="match status" value="1"/>
</dbReference>
<dbReference type="GO" id="GO:0003746">
    <property type="term" value="F:translation elongation factor activity"/>
    <property type="evidence" value="ECO:0007669"/>
    <property type="project" value="UniProtKB-KW"/>
</dbReference>
<dbReference type="Proteomes" id="UP001595896">
    <property type="component" value="Unassembled WGS sequence"/>
</dbReference>